<dbReference type="Gene3D" id="2.40.440.10">
    <property type="entry name" value="L,D-transpeptidase catalytic domain-like"/>
    <property type="match status" value="1"/>
</dbReference>
<feature type="active site" description="Nucleophile" evidence="9">
    <location>
        <position position="196"/>
    </location>
</feature>
<dbReference type="PROSITE" id="PS52029">
    <property type="entry name" value="LD_TPASE"/>
    <property type="match status" value="1"/>
</dbReference>
<dbReference type="GO" id="GO:0016746">
    <property type="term" value="F:acyltransferase activity"/>
    <property type="evidence" value="ECO:0007669"/>
    <property type="project" value="UniProtKB-KW"/>
</dbReference>
<keyword evidence="8 9" id="KW-0961">Cell wall biogenesis/degradation</keyword>
<evidence type="ECO:0000256" key="4">
    <source>
        <dbReference type="ARBA" id="ARBA00022679"/>
    </source>
</evidence>
<feature type="active site" description="Proton donor/acceptor" evidence="9">
    <location>
        <position position="180"/>
    </location>
</feature>
<dbReference type="RefSeq" id="WP_207470170.1">
    <property type="nucleotide sequence ID" value="NZ_JAFNAW010000039.1"/>
</dbReference>
<dbReference type="SUPFAM" id="SSF141523">
    <property type="entry name" value="L,D-transpeptidase catalytic domain-like"/>
    <property type="match status" value="1"/>
</dbReference>
<dbReference type="PANTHER" id="PTHR30582:SF24">
    <property type="entry name" value="L,D-TRANSPEPTIDASE ERFK_SRFK-RELATED"/>
    <property type="match status" value="1"/>
</dbReference>
<comment type="caution">
    <text evidence="12">The sequence shown here is derived from an EMBL/GenBank/DDBJ whole genome shotgun (WGS) entry which is preliminary data.</text>
</comment>
<dbReference type="Proteomes" id="UP001595557">
    <property type="component" value="Unassembled WGS sequence"/>
</dbReference>
<dbReference type="InterPro" id="IPR038063">
    <property type="entry name" value="Transpep_catalytic_dom"/>
</dbReference>
<comment type="similarity">
    <text evidence="2">Belongs to the YkuD family.</text>
</comment>
<dbReference type="EC" id="2.3.2.-" evidence="12"/>
<dbReference type="InterPro" id="IPR006311">
    <property type="entry name" value="TAT_signal"/>
</dbReference>
<evidence type="ECO:0000256" key="10">
    <source>
        <dbReference type="SAM" id="SignalP"/>
    </source>
</evidence>
<protein>
    <submittedName>
        <fullName evidence="12">L,D-transpeptidase</fullName>
        <ecNumber evidence="12">2.3.2.-</ecNumber>
    </submittedName>
</protein>
<accession>A0ABV7IFM4</accession>
<feature type="chain" id="PRO_5047459977" evidence="10">
    <location>
        <begin position="33"/>
        <end position="220"/>
    </location>
</feature>
<name>A0ABV7IFM4_9RHOB</name>
<keyword evidence="3" id="KW-0328">Glycosyltransferase</keyword>
<keyword evidence="4 12" id="KW-0808">Transferase</keyword>
<dbReference type="EMBL" id="JBHRTE010000040">
    <property type="protein sequence ID" value="MFC3168521.1"/>
    <property type="molecule type" value="Genomic_DNA"/>
</dbReference>
<evidence type="ECO:0000313" key="13">
    <source>
        <dbReference type="Proteomes" id="UP001595557"/>
    </source>
</evidence>
<dbReference type="PROSITE" id="PS51318">
    <property type="entry name" value="TAT"/>
    <property type="match status" value="1"/>
</dbReference>
<reference evidence="13" key="1">
    <citation type="journal article" date="2019" name="Int. J. Syst. Evol. Microbiol.">
        <title>The Global Catalogue of Microorganisms (GCM) 10K type strain sequencing project: providing services to taxonomists for standard genome sequencing and annotation.</title>
        <authorList>
            <consortium name="The Broad Institute Genomics Platform"/>
            <consortium name="The Broad Institute Genome Sequencing Center for Infectious Disease"/>
            <person name="Wu L."/>
            <person name="Ma J."/>
        </authorList>
    </citation>
    <scope>NUCLEOTIDE SEQUENCE [LARGE SCALE GENOMIC DNA]</scope>
    <source>
        <strain evidence="13">KCTC 52239</strain>
    </source>
</reference>
<dbReference type="PANTHER" id="PTHR30582">
    <property type="entry name" value="L,D-TRANSPEPTIDASE"/>
    <property type="match status" value="1"/>
</dbReference>
<feature type="signal peptide" evidence="10">
    <location>
        <begin position="1"/>
        <end position="32"/>
    </location>
</feature>
<keyword evidence="6 9" id="KW-0133">Cell shape</keyword>
<evidence type="ECO:0000256" key="3">
    <source>
        <dbReference type="ARBA" id="ARBA00022676"/>
    </source>
</evidence>
<evidence type="ECO:0000256" key="2">
    <source>
        <dbReference type="ARBA" id="ARBA00005992"/>
    </source>
</evidence>
<feature type="domain" description="L,D-TPase catalytic" evidence="11">
    <location>
        <begin position="88"/>
        <end position="220"/>
    </location>
</feature>
<evidence type="ECO:0000256" key="7">
    <source>
        <dbReference type="ARBA" id="ARBA00022984"/>
    </source>
</evidence>
<evidence type="ECO:0000259" key="11">
    <source>
        <dbReference type="PROSITE" id="PS52029"/>
    </source>
</evidence>
<dbReference type="Pfam" id="PF03734">
    <property type="entry name" value="YkuD"/>
    <property type="match status" value="1"/>
</dbReference>
<sequence length="220" mass="23928">MMMSRSSDINRRAFLGSAAALGAAGLAMPSLAQQIDPYTGQVLQGAAVPGQAPDVGTYTVDPNADARRNQSSFHTRHWSDYYSELGKGVILADITSRAIHFWSGDGSTQLVFPCSIPISEELTKRGQTEIVRKAEKPVWTPTPSMREKDPNLPQQVAGGAPENPLGMYALYLGWPAYLIHGTHDTRKIGRKSSSGCYGLYNEHITRLYAVAEVGTQVTVF</sequence>
<evidence type="ECO:0000313" key="12">
    <source>
        <dbReference type="EMBL" id="MFC3168521.1"/>
    </source>
</evidence>
<evidence type="ECO:0000256" key="8">
    <source>
        <dbReference type="ARBA" id="ARBA00023316"/>
    </source>
</evidence>
<gene>
    <name evidence="12" type="ORF">ACFOD7_10710</name>
</gene>
<dbReference type="CDD" id="cd16913">
    <property type="entry name" value="YkuD_like"/>
    <property type="match status" value="1"/>
</dbReference>
<keyword evidence="10" id="KW-0732">Signal</keyword>
<keyword evidence="12" id="KW-0012">Acyltransferase</keyword>
<evidence type="ECO:0000256" key="9">
    <source>
        <dbReference type="PROSITE-ProRule" id="PRU01373"/>
    </source>
</evidence>
<comment type="pathway">
    <text evidence="1 9">Cell wall biogenesis; peptidoglycan biosynthesis.</text>
</comment>
<organism evidence="12 13">
    <name type="scientific">Paracoccus fontiphilus</name>
    <dbReference type="NCBI Taxonomy" id="1815556"/>
    <lineage>
        <taxon>Bacteria</taxon>
        <taxon>Pseudomonadati</taxon>
        <taxon>Pseudomonadota</taxon>
        <taxon>Alphaproteobacteria</taxon>
        <taxon>Rhodobacterales</taxon>
        <taxon>Paracoccaceae</taxon>
        <taxon>Paracoccus</taxon>
    </lineage>
</organism>
<keyword evidence="5" id="KW-0378">Hydrolase</keyword>
<keyword evidence="13" id="KW-1185">Reference proteome</keyword>
<proteinExistence type="inferred from homology"/>
<evidence type="ECO:0000256" key="5">
    <source>
        <dbReference type="ARBA" id="ARBA00022801"/>
    </source>
</evidence>
<dbReference type="InterPro" id="IPR050979">
    <property type="entry name" value="LD-transpeptidase"/>
</dbReference>
<keyword evidence="7 9" id="KW-0573">Peptidoglycan synthesis</keyword>
<evidence type="ECO:0000256" key="1">
    <source>
        <dbReference type="ARBA" id="ARBA00004752"/>
    </source>
</evidence>
<evidence type="ECO:0000256" key="6">
    <source>
        <dbReference type="ARBA" id="ARBA00022960"/>
    </source>
</evidence>
<dbReference type="InterPro" id="IPR005490">
    <property type="entry name" value="LD_TPept_cat_dom"/>
</dbReference>